<evidence type="ECO:0000313" key="4">
    <source>
        <dbReference type="Proteomes" id="UP001211872"/>
    </source>
</evidence>
<accession>A0ABY7PJ68</accession>
<feature type="domain" description="Secretion system C-terminal sorting" evidence="2">
    <location>
        <begin position="137"/>
        <end position="211"/>
    </location>
</feature>
<feature type="chain" id="PRO_5045111527" evidence="1">
    <location>
        <begin position="23"/>
        <end position="216"/>
    </location>
</feature>
<evidence type="ECO:0000256" key="1">
    <source>
        <dbReference type="SAM" id="SignalP"/>
    </source>
</evidence>
<dbReference type="Proteomes" id="UP001211872">
    <property type="component" value="Chromosome"/>
</dbReference>
<name>A0ABY7PJ68_9BACT</name>
<dbReference type="Pfam" id="PF18962">
    <property type="entry name" value="Por_Secre_tail"/>
    <property type="match status" value="1"/>
</dbReference>
<dbReference type="InterPro" id="IPR002387">
    <property type="entry name" value="Plastocyanin"/>
</dbReference>
<reference evidence="3 4" key="1">
    <citation type="journal article" date="2011" name="Int. J. Syst. Evol. Microbiol.">
        <title>Hymenobacter yonginensis sp. nov., isolated from a mesotrophic artificial lake.</title>
        <authorList>
            <person name="Joung Y."/>
            <person name="Cho S.H."/>
            <person name="Kim H."/>
            <person name="Kim S.B."/>
            <person name="Joh K."/>
        </authorList>
    </citation>
    <scope>NUCLEOTIDE SEQUENCE [LARGE SCALE GENOMIC DNA]</scope>
    <source>
        <strain evidence="3 4">KCTC 22745</strain>
    </source>
</reference>
<organism evidence="3 4">
    <name type="scientific">Hymenobacter yonginensis</name>
    <dbReference type="NCBI Taxonomy" id="748197"/>
    <lineage>
        <taxon>Bacteria</taxon>
        <taxon>Pseudomonadati</taxon>
        <taxon>Bacteroidota</taxon>
        <taxon>Cytophagia</taxon>
        <taxon>Cytophagales</taxon>
        <taxon>Hymenobacteraceae</taxon>
        <taxon>Hymenobacter</taxon>
    </lineage>
</organism>
<gene>
    <name evidence="3" type="ORF">O9Z63_13235</name>
</gene>
<protein>
    <submittedName>
        <fullName evidence="3">T9SS type A sorting domain-containing protein</fullName>
    </submittedName>
</protein>
<keyword evidence="1" id="KW-0732">Signal</keyword>
<dbReference type="PRINTS" id="PR00157">
    <property type="entry name" value="PLASTOCYANIN"/>
</dbReference>
<keyword evidence="4" id="KW-1185">Reference proteome</keyword>
<dbReference type="EMBL" id="CP115396">
    <property type="protein sequence ID" value="WBO83343.1"/>
    <property type="molecule type" value="Genomic_DNA"/>
</dbReference>
<evidence type="ECO:0000259" key="2">
    <source>
        <dbReference type="Pfam" id="PF18962"/>
    </source>
</evidence>
<feature type="signal peptide" evidence="1">
    <location>
        <begin position="1"/>
        <end position="22"/>
    </location>
</feature>
<sequence length="216" mass="22922">MKISTRFFGMVSLLLASLTGYAATVVVQVGGADGSNVFSPQNVTIRPGDQVRWEWVSGFHPSVADDGVSFAAFNVSANAPATRGPFTALGTITYHCQPHAFQATPGGPWQGMIGSITVSNAPLATLDSKAAGVGLSLYPNPSKGMVMLTVNQKPGAEYKLRLSNIIGREVRTFTLRPEAATNGMPLNLSDLPAGMYVYSLLLHDKVVATKRLVLQN</sequence>
<dbReference type="Gene3D" id="2.60.40.420">
    <property type="entry name" value="Cupredoxins - blue copper proteins"/>
    <property type="match status" value="1"/>
</dbReference>
<dbReference type="SUPFAM" id="SSF49503">
    <property type="entry name" value="Cupredoxins"/>
    <property type="match status" value="1"/>
</dbReference>
<dbReference type="NCBIfam" id="TIGR04183">
    <property type="entry name" value="Por_Secre_tail"/>
    <property type="match status" value="1"/>
</dbReference>
<proteinExistence type="predicted"/>
<dbReference type="RefSeq" id="WP_270125733.1">
    <property type="nucleotide sequence ID" value="NZ_CP115396.1"/>
</dbReference>
<dbReference type="InterPro" id="IPR026444">
    <property type="entry name" value="Secre_tail"/>
</dbReference>
<dbReference type="InterPro" id="IPR008972">
    <property type="entry name" value="Cupredoxin"/>
</dbReference>
<evidence type="ECO:0000313" key="3">
    <source>
        <dbReference type="EMBL" id="WBO83343.1"/>
    </source>
</evidence>